<reference evidence="2 3" key="1">
    <citation type="submission" date="2023-06" db="EMBL/GenBank/DDBJ databases">
        <title>Draft genome sequence of Novosphingobium sp. strain IK01.</title>
        <authorList>
            <person name="Hatamoto M."/>
            <person name="Ikarashi T."/>
            <person name="Yamaguchi T."/>
        </authorList>
    </citation>
    <scope>NUCLEOTIDE SEQUENCE [LARGE SCALE GENOMIC DNA]</scope>
    <source>
        <strain evidence="2 3">IK01</strain>
    </source>
</reference>
<evidence type="ECO:0000313" key="3">
    <source>
        <dbReference type="Proteomes" id="UP001187221"/>
    </source>
</evidence>
<proteinExistence type="predicted"/>
<name>A0ABQ6P7A6_9SPHN</name>
<protein>
    <submittedName>
        <fullName evidence="2">Uncharacterized protein</fullName>
    </submittedName>
</protein>
<evidence type="ECO:0000313" key="2">
    <source>
        <dbReference type="EMBL" id="GMM60691.1"/>
    </source>
</evidence>
<keyword evidence="3" id="KW-1185">Reference proteome</keyword>
<gene>
    <name evidence="2" type="ORF">NUTIK01_14680</name>
</gene>
<evidence type="ECO:0000256" key="1">
    <source>
        <dbReference type="SAM" id="MobiDB-lite"/>
    </source>
</evidence>
<dbReference type="EMBL" id="BTFW01000001">
    <property type="protein sequence ID" value="GMM60691.1"/>
    <property type="molecule type" value="Genomic_DNA"/>
</dbReference>
<organism evidence="2 3">
    <name type="scientific">Novosphingobium pituita</name>
    <dbReference type="NCBI Taxonomy" id="3056842"/>
    <lineage>
        <taxon>Bacteria</taxon>
        <taxon>Pseudomonadati</taxon>
        <taxon>Pseudomonadota</taxon>
        <taxon>Alphaproteobacteria</taxon>
        <taxon>Sphingomonadales</taxon>
        <taxon>Sphingomonadaceae</taxon>
        <taxon>Novosphingobium</taxon>
    </lineage>
</organism>
<feature type="region of interest" description="Disordered" evidence="1">
    <location>
        <begin position="46"/>
        <end position="69"/>
    </location>
</feature>
<comment type="caution">
    <text evidence="2">The sequence shown here is derived from an EMBL/GenBank/DDBJ whole genome shotgun (WGS) entry which is preliminary data.</text>
</comment>
<dbReference type="Proteomes" id="UP001187221">
    <property type="component" value="Unassembled WGS sequence"/>
</dbReference>
<sequence length="69" mass="7435">MPIAIDRPHDFLLGRPIPGRLAALRIRPALLAFALPAPAQRGQCNDGACQTGSAQAPPMGRRPIRRLEV</sequence>
<accession>A0ABQ6P7A6</accession>